<dbReference type="InterPro" id="IPR051842">
    <property type="entry name" value="uS12_prolyl_hydroxylase"/>
</dbReference>
<dbReference type="Proteomes" id="UP000002748">
    <property type="component" value="Unassembled WGS sequence"/>
</dbReference>
<proteinExistence type="predicted"/>
<gene>
    <name evidence="7" type="ORF">A1Q1_01607</name>
</gene>
<name>J6EX83_TRIAS</name>
<comment type="cofactor">
    <cofactor evidence="1">
        <name>L-ascorbate</name>
        <dbReference type="ChEBI" id="CHEBI:38290"/>
    </cofactor>
</comment>
<dbReference type="EMBL" id="ALBS01000175">
    <property type="protein sequence ID" value="EJT49249.1"/>
    <property type="molecule type" value="Genomic_DNA"/>
</dbReference>
<feature type="compositionally biased region" description="Basic and acidic residues" evidence="5">
    <location>
        <begin position="547"/>
        <end position="562"/>
    </location>
</feature>
<dbReference type="PANTHER" id="PTHR12117:SF0">
    <property type="entry name" value="PROLYL 3-HYDROXYLASE OGFOD1"/>
    <property type="match status" value="1"/>
</dbReference>
<dbReference type="GO" id="GO:0031418">
    <property type="term" value="F:L-ascorbic acid binding"/>
    <property type="evidence" value="ECO:0007669"/>
    <property type="project" value="UniProtKB-KW"/>
</dbReference>
<sequence length="702" mass="76460">MPAARPRPSNSPERASKKAKPAPAINFPDAAARTALRQSYDASTPFKHTIVNNLLSDELLESVVEEAGSYGMRGEDSALPGWGWEQKQTDIYTIQQTPDLSSLDPNHLPEETLNGLPNITRLKNALYSDEFRQFVQDVTGCGPLSAKKNDGSVALYTKGSHLLLHDDSISTRVISYILYLPNSPNDAPPSEFSKPSECGKFQKGWDPKWGGSLELFPVENGEERGLPSAKAIARVPASWGQIVFFQVKPGRSYHSVEEVIVGDGRMRLGVSGWFHRPEKGEPGYGEFDEEKEMQALSSLAQITSAPMFPLVPYTTEPPLGLKPVHINFLKKFLKDSYLSREMLEKLAGQFVASSEAVLHHFLNPELAAKIKKECEEADKRDYPDRLIPKQECGEGDGWTLQGPSSKHRYASLTGNSEHMPALQSVLRDLIPSEAFRAWLSVVSSLMPMAYRSEARRFRRGLDYTLAAGEASAGEVRLDASLALTPWADVPPGSDEEEAILETGGWECYLPAPDADEDPAVYQSALAKKAKEALPNLEADMAVAEDKKAAEKAAEKPAEKKAAAAEPEAEAKTNGANGKTNGANGAEADGDAKMAAAAADDDKPKPSISMGGVELEFDPDQFSDSDFDSVGDDDEGPLLTMGPGFNRLSLVLRDPGVMRFVKYLSANAPGSRWDIDAEWEVGMMEEDEEEIVVVEGQGDECPA</sequence>
<dbReference type="Gene3D" id="3.60.130.20">
    <property type="entry name" value="Oxoglutarate/iron-dependent oxygenase, C-terminal degradation domain"/>
    <property type="match status" value="1"/>
</dbReference>
<dbReference type="GO" id="GO:0006449">
    <property type="term" value="P:regulation of translational termination"/>
    <property type="evidence" value="ECO:0007669"/>
    <property type="project" value="TreeGrafter"/>
</dbReference>
<evidence type="ECO:0000256" key="4">
    <source>
        <dbReference type="ARBA" id="ARBA00023002"/>
    </source>
</evidence>
<evidence type="ECO:0000256" key="5">
    <source>
        <dbReference type="SAM" id="MobiDB-lite"/>
    </source>
</evidence>
<feature type="compositionally biased region" description="Low complexity" evidence="5">
    <location>
        <begin position="571"/>
        <end position="597"/>
    </location>
</feature>
<dbReference type="GO" id="GO:0031543">
    <property type="term" value="F:peptidyl-proline dioxygenase activity"/>
    <property type="evidence" value="ECO:0007669"/>
    <property type="project" value="TreeGrafter"/>
</dbReference>
<evidence type="ECO:0000256" key="1">
    <source>
        <dbReference type="ARBA" id="ARBA00001961"/>
    </source>
</evidence>
<keyword evidence="4" id="KW-0560">Oxidoreductase</keyword>
<evidence type="ECO:0000256" key="3">
    <source>
        <dbReference type="ARBA" id="ARBA00022964"/>
    </source>
</evidence>
<dbReference type="InterPro" id="IPR043044">
    <property type="entry name" value="TPA1/Ofd1_C"/>
</dbReference>
<reference evidence="7 8" key="1">
    <citation type="journal article" date="2012" name="Eukaryot. Cell">
        <title>Draft genome sequence of CBS 2479, the standard type strain of Trichosporon asahii.</title>
        <authorList>
            <person name="Yang R.Y."/>
            <person name="Li H.T."/>
            <person name="Zhu H."/>
            <person name="Zhou G.P."/>
            <person name="Wang M."/>
            <person name="Wang L."/>
        </authorList>
    </citation>
    <scope>NUCLEOTIDE SEQUENCE [LARGE SCALE GENOMIC DNA]</scope>
    <source>
        <strain evidence="8">ATCC 90039 / CBS 2479 / JCM 2466 / KCTC 7840 / NCYC 2677 / UAMH 7654</strain>
    </source>
</reference>
<keyword evidence="2" id="KW-0847">Vitamin C</keyword>
<evidence type="ECO:0000313" key="7">
    <source>
        <dbReference type="EMBL" id="EJT49249.1"/>
    </source>
</evidence>
<dbReference type="SMART" id="SM00702">
    <property type="entry name" value="P4Hc"/>
    <property type="match status" value="1"/>
</dbReference>
<dbReference type="InterPro" id="IPR039558">
    <property type="entry name" value="TPA1/OFD1_N"/>
</dbReference>
<evidence type="ECO:0000256" key="2">
    <source>
        <dbReference type="ARBA" id="ARBA00022896"/>
    </source>
</evidence>
<dbReference type="Gene3D" id="2.60.120.620">
    <property type="entry name" value="q2cbj1_9rhob like domain"/>
    <property type="match status" value="1"/>
</dbReference>
<evidence type="ECO:0000313" key="8">
    <source>
        <dbReference type="Proteomes" id="UP000002748"/>
    </source>
</evidence>
<comment type="caution">
    <text evidence="7">The sequence shown here is derived from an EMBL/GenBank/DDBJ whole genome shotgun (WGS) entry which is preliminary data.</text>
</comment>
<dbReference type="OrthoDB" id="430522at2759"/>
<dbReference type="Pfam" id="PF10637">
    <property type="entry name" value="Ofd1_CTDD"/>
    <property type="match status" value="2"/>
</dbReference>
<dbReference type="HOGENOM" id="CLU_017005_0_0_1"/>
<dbReference type="RefSeq" id="XP_014180121.1">
    <property type="nucleotide sequence ID" value="XM_014324646.1"/>
</dbReference>
<feature type="domain" description="Prolyl 4-hydroxylase alpha subunit" evidence="6">
    <location>
        <begin position="45"/>
        <end position="275"/>
    </location>
</feature>
<protein>
    <submittedName>
        <fullName evidence="7">Nucleus protein</fullName>
    </submittedName>
</protein>
<feature type="region of interest" description="Disordered" evidence="5">
    <location>
        <begin position="1"/>
        <end position="25"/>
    </location>
</feature>
<organism evidence="7 8">
    <name type="scientific">Trichosporon asahii var. asahii (strain ATCC 90039 / CBS 2479 / JCM 2466 / KCTC 7840 / NBRC 103889/ NCYC 2677 / UAMH 7654)</name>
    <name type="common">Yeast</name>
    <dbReference type="NCBI Taxonomy" id="1186058"/>
    <lineage>
        <taxon>Eukaryota</taxon>
        <taxon>Fungi</taxon>
        <taxon>Dikarya</taxon>
        <taxon>Basidiomycota</taxon>
        <taxon>Agaricomycotina</taxon>
        <taxon>Tremellomycetes</taxon>
        <taxon>Trichosporonales</taxon>
        <taxon>Trichosporonaceae</taxon>
        <taxon>Trichosporon</taxon>
    </lineage>
</organism>
<keyword evidence="3" id="KW-0223">Dioxygenase</keyword>
<dbReference type="Pfam" id="PF13661">
    <property type="entry name" value="2OG-FeII_Oxy_4"/>
    <property type="match status" value="1"/>
</dbReference>
<dbReference type="InterPro" id="IPR019601">
    <property type="entry name" value="Oxoglutarate/Fe-dep_Oase_C"/>
</dbReference>
<accession>J6EX83</accession>
<dbReference type="GeneID" id="25985121"/>
<dbReference type="InterPro" id="IPR006620">
    <property type="entry name" value="Pro_4_hyd_alph"/>
</dbReference>
<dbReference type="KEGG" id="tasa:A1Q1_01607"/>
<feature type="region of interest" description="Disordered" evidence="5">
    <location>
        <begin position="547"/>
        <end position="605"/>
    </location>
</feature>
<dbReference type="AlphaFoldDB" id="J6EX83"/>
<evidence type="ECO:0000259" key="6">
    <source>
        <dbReference type="SMART" id="SM00702"/>
    </source>
</evidence>
<dbReference type="VEuPathDB" id="FungiDB:A1Q1_01607"/>
<dbReference type="PANTHER" id="PTHR12117">
    <property type="entry name" value="HISTONE ACETYLTRANSFERASE COMPLEX"/>
    <property type="match status" value="1"/>
</dbReference>
<dbReference type="GO" id="GO:0005737">
    <property type="term" value="C:cytoplasm"/>
    <property type="evidence" value="ECO:0007669"/>
    <property type="project" value="TreeGrafter"/>
</dbReference>
<dbReference type="GO" id="GO:0005506">
    <property type="term" value="F:iron ion binding"/>
    <property type="evidence" value="ECO:0007669"/>
    <property type="project" value="InterPro"/>
</dbReference>